<gene>
    <name evidence="7" type="ORF">DN745_12635</name>
</gene>
<dbReference type="Gene3D" id="3.10.20.310">
    <property type="entry name" value="membrane protein fhac"/>
    <property type="match status" value="2"/>
</dbReference>
<dbReference type="InterPro" id="IPR000184">
    <property type="entry name" value="Bac_surfAg_D15"/>
</dbReference>
<dbReference type="AlphaFoldDB" id="A0A2Z4FMH8"/>
<reference evidence="7 8" key="1">
    <citation type="submission" date="2018-06" db="EMBL/GenBank/DDBJ databases">
        <title>Lujinxingia sediminis gen. nov. sp. nov., a new facultative anaerobic member of the class Deltaproteobacteria, and proposal of Lujinxingaceae fam. nov.</title>
        <authorList>
            <person name="Guo L.-Y."/>
            <person name="Li C.-M."/>
            <person name="Wang S."/>
            <person name="Du Z.-J."/>
        </authorList>
    </citation>
    <scope>NUCLEOTIDE SEQUENCE [LARGE SCALE GENOMIC DNA]</scope>
    <source>
        <strain evidence="7 8">FA350</strain>
    </source>
</reference>
<dbReference type="PANTHER" id="PTHR12815">
    <property type="entry name" value="SORTING AND ASSEMBLY MACHINERY SAMM50 PROTEIN FAMILY MEMBER"/>
    <property type="match status" value="1"/>
</dbReference>
<evidence type="ECO:0000256" key="5">
    <source>
        <dbReference type="SAM" id="MobiDB-lite"/>
    </source>
</evidence>
<keyword evidence="6" id="KW-0732">Signal</keyword>
<evidence type="ECO:0000256" key="4">
    <source>
        <dbReference type="ARBA" id="ARBA00023136"/>
    </source>
</evidence>
<feature type="compositionally biased region" description="Acidic residues" evidence="5">
    <location>
        <begin position="326"/>
        <end position="340"/>
    </location>
</feature>
<dbReference type="GO" id="GO:0019867">
    <property type="term" value="C:outer membrane"/>
    <property type="evidence" value="ECO:0007669"/>
    <property type="project" value="InterPro"/>
</dbReference>
<name>A0A2Z4FMH8_9DELT</name>
<dbReference type="PROSITE" id="PS51257">
    <property type="entry name" value="PROKAR_LIPOPROTEIN"/>
    <property type="match status" value="1"/>
</dbReference>
<dbReference type="Pfam" id="PF01103">
    <property type="entry name" value="Omp85"/>
    <property type="match status" value="1"/>
</dbReference>
<evidence type="ECO:0000256" key="2">
    <source>
        <dbReference type="ARBA" id="ARBA00022452"/>
    </source>
</evidence>
<dbReference type="PANTHER" id="PTHR12815:SF18">
    <property type="entry name" value="SORTING AND ASSEMBLY MACHINERY COMPONENT 50 HOMOLOG"/>
    <property type="match status" value="1"/>
</dbReference>
<dbReference type="PROSITE" id="PS51779">
    <property type="entry name" value="POTRA"/>
    <property type="match status" value="1"/>
</dbReference>
<dbReference type="Pfam" id="PF07244">
    <property type="entry name" value="POTRA"/>
    <property type="match status" value="2"/>
</dbReference>
<evidence type="ECO:0000313" key="7">
    <source>
        <dbReference type="EMBL" id="AWV90132.1"/>
    </source>
</evidence>
<sequence>MKLSTFHPALWALLAIAISTSGCASSDSARDKGAVMSPGQTTFRVKSFEIKGTEKFDADTIKKGLATQKDPGWRASIPWMPILGAEHSYYNQIDWRRDVERIKTFYSMRGYFNARIVNKSISQSAKNEEVRISITIAEGTPTRVTELNVEGLEALEPGISEEVLRDLQLKVGEVFTQEKYIEMRNTLVSRLKLRSFAYARISGRVVIDPQTQSAKVQYFLDPGPQAVFGEVHIIGNDEIDTRFIREALAIKQGVDYSARELDRAQADIYDMGVFSLVSVLPAHEASDELLREAGISKEEVALEREDAADSDSEPGADGSGSNADIYVDEEEDDEDDDEDMGMMGISGLLAAAQEQAESRTELSRDVPIIVRVKEARLWNVEVGAGVSVGTNRSDIHGLANWSSQNFLGGLRRLEHFNTAGYAWASNDSSFSLSNPFSLGGTSDASNEGVFLESRLEFRQPQFFERLTTLKSSLSLKRKVEVGYTVWNPQFTVGVERRFFRHLNLELNYQLSYFKYADVGESLLTTPELGQGFEPSYLLESLEQRATLDLRDDPFNPTAGFLTALSLQEAGSFLAGGEFDFLKVSWSNQAYVPFHLLTKWVLAGRFRAGAIYNTEPTRRDSSGNLRARSVPIENRFYAGGAASLRGLGRNNLSYFRVAAFNPTIPGDIRAVEVIPIGGMTVFEASIEPRFELAESLFGLGDLWGVLFYDVATVLNQQFYFDTKANATIEEGTATFESVAASLINGAGAGLFWLTPVGPVRADFAVTLNDLQNDPRFRICGDFARVRENVSQSGRSDCEYLPASRDPIVQQLNLDYSFFIGIGHSF</sequence>
<keyword evidence="3" id="KW-0812">Transmembrane</keyword>
<dbReference type="Proteomes" id="UP000249799">
    <property type="component" value="Chromosome"/>
</dbReference>
<comment type="subcellular location">
    <subcellularLocation>
        <location evidence="1">Membrane</location>
    </subcellularLocation>
</comment>
<dbReference type="InterPro" id="IPR034746">
    <property type="entry name" value="POTRA"/>
</dbReference>
<dbReference type="OrthoDB" id="9814535at2"/>
<feature type="signal peptide" evidence="6">
    <location>
        <begin position="1"/>
        <end position="24"/>
    </location>
</feature>
<proteinExistence type="predicted"/>
<accession>A0A2Z4FMH8</accession>
<keyword evidence="8" id="KW-1185">Reference proteome</keyword>
<evidence type="ECO:0000256" key="3">
    <source>
        <dbReference type="ARBA" id="ARBA00022692"/>
    </source>
</evidence>
<feature type="region of interest" description="Disordered" evidence="5">
    <location>
        <begin position="302"/>
        <end position="341"/>
    </location>
</feature>
<dbReference type="InterPro" id="IPR010827">
    <property type="entry name" value="BamA/TamA_POTRA"/>
</dbReference>
<evidence type="ECO:0000313" key="8">
    <source>
        <dbReference type="Proteomes" id="UP000249799"/>
    </source>
</evidence>
<dbReference type="EMBL" id="CP030032">
    <property type="protein sequence ID" value="AWV90132.1"/>
    <property type="molecule type" value="Genomic_DNA"/>
</dbReference>
<dbReference type="InterPro" id="IPR039910">
    <property type="entry name" value="D15-like"/>
</dbReference>
<keyword evidence="4" id="KW-0472">Membrane</keyword>
<feature type="chain" id="PRO_5043354974" evidence="6">
    <location>
        <begin position="25"/>
        <end position="824"/>
    </location>
</feature>
<organism evidence="7 8">
    <name type="scientific">Bradymonas sediminis</name>
    <dbReference type="NCBI Taxonomy" id="1548548"/>
    <lineage>
        <taxon>Bacteria</taxon>
        <taxon>Deltaproteobacteria</taxon>
        <taxon>Bradymonadales</taxon>
        <taxon>Bradymonadaceae</taxon>
        <taxon>Bradymonas</taxon>
    </lineage>
</organism>
<keyword evidence="2" id="KW-1134">Transmembrane beta strand</keyword>
<evidence type="ECO:0000256" key="6">
    <source>
        <dbReference type="SAM" id="SignalP"/>
    </source>
</evidence>
<dbReference type="Gene3D" id="2.40.160.50">
    <property type="entry name" value="membrane protein fhac: a member of the omp85/tpsb transporter family"/>
    <property type="match status" value="1"/>
</dbReference>
<evidence type="ECO:0000256" key="1">
    <source>
        <dbReference type="ARBA" id="ARBA00004370"/>
    </source>
</evidence>
<dbReference type="KEGG" id="bsed:DN745_12635"/>
<protein>
    <submittedName>
        <fullName evidence="7">Uncharacterized protein</fullName>
    </submittedName>
</protein>
<dbReference type="RefSeq" id="WP_111335341.1">
    <property type="nucleotide sequence ID" value="NZ_CP030032.1"/>
</dbReference>